<protein>
    <submittedName>
        <fullName evidence="1">Uncharacterized protein</fullName>
    </submittedName>
</protein>
<comment type="caution">
    <text evidence="1">The sequence shown here is derived from an EMBL/GenBank/DDBJ whole genome shotgun (WGS) entry which is preliminary data.</text>
</comment>
<proteinExistence type="predicted"/>
<organism evidence="1 2">
    <name type="scientific">Brachionus plicatilis</name>
    <name type="common">Marine rotifer</name>
    <name type="synonym">Brachionus muelleri</name>
    <dbReference type="NCBI Taxonomy" id="10195"/>
    <lineage>
        <taxon>Eukaryota</taxon>
        <taxon>Metazoa</taxon>
        <taxon>Spiralia</taxon>
        <taxon>Gnathifera</taxon>
        <taxon>Rotifera</taxon>
        <taxon>Eurotatoria</taxon>
        <taxon>Monogononta</taxon>
        <taxon>Pseudotrocha</taxon>
        <taxon>Ploima</taxon>
        <taxon>Brachionidae</taxon>
        <taxon>Brachionus</taxon>
    </lineage>
</organism>
<reference evidence="1 2" key="1">
    <citation type="journal article" date="2018" name="Sci. Rep.">
        <title>Genomic signatures of local adaptation to the degree of environmental predictability in rotifers.</title>
        <authorList>
            <person name="Franch-Gras L."/>
            <person name="Hahn C."/>
            <person name="Garcia-Roger E.M."/>
            <person name="Carmona M.J."/>
            <person name="Serra M."/>
            <person name="Gomez A."/>
        </authorList>
    </citation>
    <scope>NUCLEOTIDE SEQUENCE [LARGE SCALE GENOMIC DNA]</scope>
    <source>
        <strain evidence="1">HYR1</strain>
    </source>
</reference>
<dbReference type="Proteomes" id="UP000276133">
    <property type="component" value="Unassembled WGS sequence"/>
</dbReference>
<evidence type="ECO:0000313" key="1">
    <source>
        <dbReference type="EMBL" id="RNA02754.1"/>
    </source>
</evidence>
<dbReference type="AlphaFoldDB" id="A0A3M7PUW8"/>
<dbReference type="EMBL" id="REGN01008766">
    <property type="protein sequence ID" value="RNA02754.1"/>
    <property type="molecule type" value="Genomic_DNA"/>
</dbReference>
<keyword evidence="2" id="KW-1185">Reference proteome</keyword>
<sequence length="123" mass="14788">MLPFCMPEWCIGPKFMKIFLDLISDVFFFKHLKSTLNFINHWNHKLLESARWKEGMLILKLKAINSHSFEPKPNHTIVWPCKIYTNPIKLSIDHNLTNQLTICYSWHRSFLYHLSAYYHSNYT</sequence>
<gene>
    <name evidence="1" type="ORF">BpHYR1_018945</name>
</gene>
<evidence type="ECO:0000313" key="2">
    <source>
        <dbReference type="Proteomes" id="UP000276133"/>
    </source>
</evidence>
<name>A0A3M7PUW8_BRAPC</name>
<accession>A0A3M7PUW8</accession>